<evidence type="ECO:0000256" key="5">
    <source>
        <dbReference type="ARBA" id="ARBA00022989"/>
    </source>
</evidence>
<feature type="transmembrane region" description="Helical" evidence="8">
    <location>
        <begin position="291"/>
        <end position="309"/>
    </location>
</feature>
<keyword evidence="2" id="KW-0813">Transport</keyword>
<feature type="transmembrane region" description="Helical" evidence="8">
    <location>
        <begin position="45"/>
        <end position="63"/>
    </location>
</feature>
<feature type="transmembrane region" description="Helical" evidence="8">
    <location>
        <begin position="202"/>
        <end position="226"/>
    </location>
</feature>
<reference evidence="10 11" key="1">
    <citation type="submission" date="2019-10" db="EMBL/GenBank/DDBJ databases">
        <title>Rubrobacter sp nov SCSIO 52915 isolated from a deep-sea sediment in the South China Sea.</title>
        <authorList>
            <person name="Chen R.W."/>
        </authorList>
    </citation>
    <scope>NUCLEOTIDE SEQUENCE [LARGE SCALE GENOMIC DNA]</scope>
    <source>
        <strain evidence="10 11">SCSIO 52915</strain>
    </source>
</reference>
<feature type="compositionally biased region" description="Basic and acidic residues" evidence="7">
    <location>
        <begin position="16"/>
        <end position="29"/>
    </location>
</feature>
<feature type="transmembrane region" description="Helical" evidence="8">
    <location>
        <begin position="382"/>
        <end position="405"/>
    </location>
</feature>
<dbReference type="SUPFAM" id="SSF103473">
    <property type="entry name" value="MFS general substrate transporter"/>
    <property type="match status" value="1"/>
</dbReference>
<keyword evidence="4 8" id="KW-0812">Transmembrane</keyword>
<dbReference type="EMBL" id="CP045121">
    <property type="protein sequence ID" value="QIN77823.1"/>
    <property type="molecule type" value="Genomic_DNA"/>
</dbReference>
<dbReference type="PANTHER" id="PTHR23517:SF2">
    <property type="entry name" value="MULTIDRUG RESISTANCE PROTEIN MDTH"/>
    <property type="match status" value="1"/>
</dbReference>
<keyword evidence="5 8" id="KW-1133">Transmembrane helix</keyword>
<dbReference type="GO" id="GO:0022857">
    <property type="term" value="F:transmembrane transporter activity"/>
    <property type="evidence" value="ECO:0007669"/>
    <property type="project" value="InterPro"/>
</dbReference>
<name>A0A6G8PU20_9ACTN</name>
<dbReference type="PROSITE" id="PS00216">
    <property type="entry name" value="SUGAR_TRANSPORT_1"/>
    <property type="match status" value="1"/>
</dbReference>
<protein>
    <submittedName>
        <fullName evidence="10">MFS transporter</fullName>
    </submittedName>
</protein>
<dbReference type="InterPro" id="IPR020846">
    <property type="entry name" value="MFS_dom"/>
</dbReference>
<evidence type="ECO:0000313" key="10">
    <source>
        <dbReference type="EMBL" id="QIN77823.1"/>
    </source>
</evidence>
<keyword evidence="3" id="KW-1003">Cell membrane</keyword>
<accession>A0A6G8PU20</accession>
<dbReference type="GO" id="GO:0005886">
    <property type="term" value="C:plasma membrane"/>
    <property type="evidence" value="ECO:0007669"/>
    <property type="project" value="UniProtKB-SubCell"/>
</dbReference>
<dbReference type="Proteomes" id="UP000502706">
    <property type="component" value="Chromosome"/>
</dbReference>
<proteinExistence type="predicted"/>
<dbReference type="RefSeq" id="WP_166395501.1">
    <property type="nucleotide sequence ID" value="NZ_CP045121.1"/>
</dbReference>
<dbReference type="InterPro" id="IPR036259">
    <property type="entry name" value="MFS_trans_sf"/>
</dbReference>
<dbReference type="InterPro" id="IPR005829">
    <property type="entry name" value="Sugar_transporter_CS"/>
</dbReference>
<dbReference type="Gene3D" id="1.20.1250.20">
    <property type="entry name" value="MFS general substrate transporter like domains"/>
    <property type="match status" value="2"/>
</dbReference>
<dbReference type="PANTHER" id="PTHR23517">
    <property type="entry name" value="RESISTANCE PROTEIN MDTM, PUTATIVE-RELATED-RELATED"/>
    <property type="match status" value="1"/>
</dbReference>
<dbReference type="InterPro" id="IPR050171">
    <property type="entry name" value="MFS_Transporters"/>
</dbReference>
<evidence type="ECO:0000259" key="9">
    <source>
        <dbReference type="PROSITE" id="PS50850"/>
    </source>
</evidence>
<evidence type="ECO:0000256" key="2">
    <source>
        <dbReference type="ARBA" id="ARBA00022448"/>
    </source>
</evidence>
<evidence type="ECO:0000256" key="8">
    <source>
        <dbReference type="SAM" id="Phobius"/>
    </source>
</evidence>
<dbReference type="AlphaFoldDB" id="A0A6G8PU20"/>
<evidence type="ECO:0000256" key="7">
    <source>
        <dbReference type="SAM" id="MobiDB-lite"/>
    </source>
</evidence>
<evidence type="ECO:0000256" key="1">
    <source>
        <dbReference type="ARBA" id="ARBA00004651"/>
    </source>
</evidence>
<keyword evidence="6 8" id="KW-0472">Membrane</keyword>
<dbReference type="InterPro" id="IPR011701">
    <property type="entry name" value="MFS"/>
</dbReference>
<dbReference type="PROSITE" id="PS50850">
    <property type="entry name" value="MFS"/>
    <property type="match status" value="1"/>
</dbReference>
<evidence type="ECO:0000256" key="4">
    <source>
        <dbReference type="ARBA" id="ARBA00022692"/>
    </source>
</evidence>
<evidence type="ECO:0000256" key="3">
    <source>
        <dbReference type="ARBA" id="ARBA00022475"/>
    </source>
</evidence>
<feature type="domain" description="Major facilitator superfamily (MFS) profile" evidence="9">
    <location>
        <begin position="44"/>
        <end position="439"/>
    </location>
</feature>
<feature type="transmembrane region" description="Helical" evidence="8">
    <location>
        <begin position="321"/>
        <end position="341"/>
    </location>
</feature>
<keyword evidence="11" id="KW-1185">Reference proteome</keyword>
<evidence type="ECO:0000256" key="6">
    <source>
        <dbReference type="ARBA" id="ARBA00023136"/>
    </source>
</evidence>
<feature type="region of interest" description="Disordered" evidence="7">
    <location>
        <begin position="1"/>
        <end position="29"/>
    </location>
</feature>
<feature type="transmembrane region" description="Helical" evidence="8">
    <location>
        <begin position="247"/>
        <end position="271"/>
    </location>
</feature>
<feature type="transmembrane region" description="Helical" evidence="8">
    <location>
        <begin position="69"/>
        <end position="98"/>
    </location>
</feature>
<feature type="transmembrane region" description="Helical" evidence="8">
    <location>
        <begin position="347"/>
        <end position="370"/>
    </location>
</feature>
<gene>
    <name evidence="10" type="ORF">GBA65_04030</name>
</gene>
<sequence>MSGFPGSSPGGVYDCGVEKHEGETARDGPGRRAWREILPAFDRRVWLLLAAMLVFRFGQGLYFPFSTIYFHNIVGIPLSLIGVGLGTLAATSVASGLISGPLSDRYGRKPLVLLALLGNATTFLAFAFVGGFWGYLAICVLAGLAGASMFDAARNATVADVTPERVRARAYGLVRVGGNVGWALGPLAAGAIAASAGASPGAYRAMFVGASALTLVVLCAMALALGESLPGRVKGRSGAPRALRAPGLRAAFADGPFLVLLGVGFLLYYVFTQDWQALPVYSKNFLGLTDAQVGYFLAGNGLAVVLLQLPVSALLDGRSKVAALGAGAALFAASSATLLLADGFWGVLLAFAGFFTLGEMILEVAGASLAAELAPEARRGTYLALFGCCFGASYGLSPVVAGALLDARLPAAIWTAQLAAAALAALGLWRLSVVRRRRRARGEGAEPG</sequence>
<comment type="subcellular location">
    <subcellularLocation>
        <location evidence="1">Cell membrane</location>
        <topology evidence="1">Multi-pass membrane protein</topology>
    </subcellularLocation>
</comment>
<organism evidence="10 11">
    <name type="scientific">Rubrobacter marinus</name>
    <dbReference type="NCBI Taxonomy" id="2653852"/>
    <lineage>
        <taxon>Bacteria</taxon>
        <taxon>Bacillati</taxon>
        <taxon>Actinomycetota</taxon>
        <taxon>Rubrobacteria</taxon>
        <taxon>Rubrobacterales</taxon>
        <taxon>Rubrobacteraceae</taxon>
        <taxon>Rubrobacter</taxon>
    </lineage>
</organism>
<feature type="transmembrane region" description="Helical" evidence="8">
    <location>
        <begin position="411"/>
        <end position="431"/>
    </location>
</feature>
<dbReference type="Pfam" id="PF07690">
    <property type="entry name" value="MFS_1"/>
    <property type="match status" value="1"/>
</dbReference>
<dbReference type="KEGG" id="rmar:GBA65_04030"/>
<feature type="transmembrane region" description="Helical" evidence="8">
    <location>
        <begin position="173"/>
        <end position="196"/>
    </location>
</feature>
<evidence type="ECO:0000313" key="11">
    <source>
        <dbReference type="Proteomes" id="UP000502706"/>
    </source>
</evidence>